<dbReference type="Gene3D" id="2.30.30.220">
    <property type="entry name" value="SspB-like"/>
    <property type="match status" value="1"/>
</dbReference>
<evidence type="ECO:0000313" key="3">
    <source>
        <dbReference type="Proteomes" id="UP000182373"/>
    </source>
</evidence>
<name>A0AAC9KF04_9PROT</name>
<reference evidence="3" key="1">
    <citation type="submission" date="2016-11" db="EMBL/GenBank/DDBJ databases">
        <title>Comparative genomic and phenotypic analysis of Granulibacter bethesdensis clinical isolates from patients with chronic granulomatous disease.</title>
        <authorList>
            <person name="Zarember K.A."/>
            <person name="Porcella S.F."/>
            <person name="Chu J."/>
            <person name="Ding L."/>
            <person name="Dahlstrom E."/>
            <person name="Barbian K."/>
            <person name="Martens C."/>
            <person name="Sykora L."/>
            <person name="Kramer S."/>
            <person name="Pettinato A.M."/>
            <person name="Hong H."/>
            <person name="Wald G."/>
            <person name="Berg L.J."/>
            <person name="Rogge L.S."/>
            <person name="Greenberg D.E."/>
            <person name="Falcone E.L."/>
            <person name="Neves J.F."/>
            <person name="Simoes M.J."/>
            <person name="Casal M."/>
            <person name="Rodriguez-Lopez F.C."/>
            <person name="Zelazny A."/>
            <person name="Gallin J.I."/>
            <person name="Holland S.M."/>
        </authorList>
    </citation>
    <scope>NUCLEOTIDE SEQUENCE [LARGE SCALE GENOMIC DNA]</scope>
    <source>
        <strain evidence="3">NIH9.1</strain>
    </source>
</reference>
<dbReference type="InterPro" id="IPR036760">
    <property type="entry name" value="SspB-like_sf"/>
</dbReference>
<feature type="region of interest" description="Disordered" evidence="1">
    <location>
        <begin position="160"/>
        <end position="231"/>
    </location>
</feature>
<dbReference type="Pfam" id="PF04386">
    <property type="entry name" value="SspB"/>
    <property type="match status" value="1"/>
</dbReference>
<feature type="compositionally biased region" description="Low complexity" evidence="1">
    <location>
        <begin position="190"/>
        <end position="204"/>
    </location>
</feature>
<protein>
    <recommendedName>
        <fullName evidence="4">Stringent starvation protein B</fullName>
    </recommendedName>
</protein>
<dbReference type="Proteomes" id="UP000182373">
    <property type="component" value="Chromosome"/>
</dbReference>
<gene>
    <name evidence="2" type="ORF">GbCGDNIH9_1808</name>
</gene>
<evidence type="ECO:0000313" key="2">
    <source>
        <dbReference type="EMBL" id="APH55118.1"/>
    </source>
</evidence>
<dbReference type="EMBL" id="CP018191">
    <property type="protein sequence ID" value="APH55118.1"/>
    <property type="molecule type" value="Genomic_DNA"/>
</dbReference>
<proteinExistence type="predicted"/>
<sequence length="231" mass="25360">MICRDGCGILPPFLCFHRVTSHAIAGQRVEVTFDMTDTTEQRPESQLPYDEWTEQALRQVVARALEHVANDGMPEGHHFYITFRTDYFGVSIPSRLKAQYPHEMTIVLQHQFWDLAVGPDSFSVGLSFGGVASTLRIPFAALLGFADPHVGIGLRFHADEQGDENTGQNTPEDDAEDGSESGRLATFPGSVATSSTASPVTSAVEQENEDSTSTQSTPQVVSLDAFRRRKD</sequence>
<dbReference type="SUPFAM" id="SSF101738">
    <property type="entry name" value="SspB-like"/>
    <property type="match status" value="1"/>
</dbReference>
<organism evidence="2 3">
    <name type="scientific">Granulibacter bethesdensis</name>
    <dbReference type="NCBI Taxonomy" id="364410"/>
    <lineage>
        <taxon>Bacteria</taxon>
        <taxon>Pseudomonadati</taxon>
        <taxon>Pseudomonadota</taxon>
        <taxon>Alphaproteobacteria</taxon>
        <taxon>Acetobacterales</taxon>
        <taxon>Acetobacteraceae</taxon>
        <taxon>Granulibacter</taxon>
    </lineage>
</organism>
<evidence type="ECO:0008006" key="4">
    <source>
        <dbReference type="Google" id="ProtNLM"/>
    </source>
</evidence>
<dbReference type="InterPro" id="IPR007481">
    <property type="entry name" value="SspB"/>
</dbReference>
<feature type="compositionally biased region" description="Low complexity" evidence="1">
    <location>
        <begin position="211"/>
        <end position="222"/>
    </location>
</feature>
<accession>A0AAC9KF04</accession>
<dbReference type="AlphaFoldDB" id="A0AAC9KF04"/>
<evidence type="ECO:0000256" key="1">
    <source>
        <dbReference type="SAM" id="MobiDB-lite"/>
    </source>
</evidence>